<name>A0ABX7BNG3_9CAUL</name>
<evidence type="ECO:0008006" key="4">
    <source>
        <dbReference type="Google" id="ProtNLM"/>
    </source>
</evidence>
<evidence type="ECO:0000313" key="3">
    <source>
        <dbReference type="Proteomes" id="UP000595448"/>
    </source>
</evidence>
<accession>A0ABX7BNG3</accession>
<feature type="chain" id="PRO_5045776684" description="Lipoprotein" evidence="1">
    <location>
        <begin position="21"/>
        <end position="124"/>
    </location>
</feature>
<organism evidence="2 3">
    <name type="scientific">Brevundimonas vitisensis</name>
    <dbReference type="NCBI Taxonomy" id="2800818"/>
    <lineage>
        <taxon>Bacteria</taxon>
        <taxon>Pseudomonadati</taxon>
        <taxon>Pseudomonadota</taxon>
        <taxon>Alphaproteobacteria</taxon>
        <taxon>Caulobacterales</taxon>
        <taxon>Caulobacteraceae</taxon>
        <taxon>Brevundimonas</taxon>
    </lineage>
</organism>
<keyword evidence="1" id="KW-0732">Signal</keyword>
<feature type="signal peptide" evidence="1">
    <location>
        <begin position="1"/>
        <end position="20"/>
    </location>
</feature>
<proteinExistence type="predicted"/>
<dbReference type="RefSeq" id="WP_201103136.1">
    <property type="nucleotide sequence ID" value="NZ_CP067977.1"/>
</dbReference>
<evidence type="ECO:0000256" key="1">
    <source>
        <dbReference type="SAM" id="SignalP"/>
    </source>
</evidence>
<gene>
    <name evidence="2" type="ORF">JIP62_01115</name>
</gene>
<protein>
    <recommendedName>
        <fullName evidence="4">Lipoprotein</fullName>
    </recommendedName>
</protein>
<keyword evidence="3" id="KW-1185">Reference proteome</keyword>
<dbReference type="Proteomes" id="UP000595448">
    <property type="component" value="Chromosome"/>
</dbReference>
<reference evidence="2 3" key="1">
    <citation type="submission" date="2021-01" db="EMBL/GenBank/DDBJ databases">
        <title>Brevundimonas vitis sp. nov., an bacterium isolated from grape (Vitis vinifera).</title>
        <authorList>
            <person name="Jiang L."/>
            <person name="Lee J."/>
        </authorList>
    </citation>
    <scope>NUCLEOTIDE SEQUENCE [LARGE SCALE GENOMIC DNA]</scope>
    <source>
        <strain evidence="2 3">GRTSA-9</strain>
    </source>
</reference>
<dbReference type="PROSITE" id="PS51257">
    <property type="entry name" value="PROKAR_LIPOPROTEIN"/>
    <property type="match status" value="1"/>
</dbReference>
<evidence type="ECO:0000313" key="2">
    <source>
        <dbReference type="EMBL" id="QQQ18782.1"/>
    </source>
</evidence>
<dbReference type="EMBL" id="CP067977">
    <property type="protein sequence ID" value="QQQ18782.1"/>
    <property type="molecule type" value="Genomic_DNA"/>
</dbReference>
<sequence>MMSRKSMWALAAIATTMVMGGCASLITGGDLVREGEPTGFLEVQNVSQTDRLDVVLISACNVGSYGLNRLPSGQSIPPGGRYRWTVSSGCWDVGAGQVLSGTSWTEGYVKVTVDTGRTTVIRSR</sequence>